<organism evidence="2 3">
    <name type="scientific">Agathobacter rectalis</name>
    <dbReference type="NCBI Taxonomy" id="39491"/>
    <lineage>
        <taxon>Bacteria</taxon>
        <taxon>Bacillati</taxon>
        <taxon>Bacillota</taxon>
        <taxon>Clostridia</taxon>
        <taxon>Lachnospirales</taxon>
        <taxon>Lachnospiraceae</taxon>
        <taxon>Agathobacter</taxon>
    </lineage>
</organism>
<dbReference type="AlphaFoldDB" id="A0A0M6WVB5"/>
<accession>A0A0M6WVB5</accession>
<dbReference type="InterPro" id="IPR007525">
    <property type="entry name" value="FrhB_FdhB_C"/>
</dbReference>
<keyword evidence="3" id="KW-1185">Reference proteome</keyword>
<evidence type="ECO:0000313" key="3">
    <source>
        <dbReference type="Proteomes" id="UP000049472"/>
    </source>
</evidence>
<name>A0A0M6WVB5_9FIRM</name>
<evidence type="ECO:0000259" key="1">
    <source>
        <dbReference type="PROSITE" id="PS51379"/>
    </source>
</evidence>
<dbReference type="RefSeq" id="WP_055062613.1">
    <property type="nucleotide sequence ID" value="NZ_CVRQ01000039.1"/>
</dbReference>
<dbReference type="Proteomes" id="UP000049472">
    <property type="component" value="Unassembled WGS sequence"/>
</dbReference>
<dbReference type="InterPro" id="IPR017896">
    <property type="entry name" value="4Fe4S_Fe-S-bd"/>
</dbReference>
<protein>
    <recommendedName>
        <fullName evidence="1">4Fe-4S ferredoxin-type domain-containing protein</fullName>
    </recommendedName>
</protein>
<dbReference type="Pfam" id="PF12838">
    <property type="entry name" value="Fer4_7"/>
    <property type="match status" value="1"/>
</dbReference>
<feature type="domain" description="4Fe-4S ferredoxin-type" evidence="1">
    <location>
        <begin position="1"/>
        <end position="30"/>
    </location>
</feature>
<reference evidence="3" key="1">
    <citation type="submission" date="2015-05" db="EMBL/GenBank/DDBJ databases">
        <authorList>
            <consortium name="Pathogen Informatics"/>
        </authorList>
    </citation>
    <scope>NUCLEOTIDE SEQUENCE [LARGE SCALE GENOMIC DNA]</scope>
    <source>
        <strain evidence="3">T1-815</strain>
    </source>
</reference>
<evidence type="ECO:0000313" key="2">
    <source>
        <dbReference type="EMBL" id="CRL41580.1"/>
    </source>
</evidence>
<sequence length="382" mass="42574">MRNVCNKDQCTGCMACVDICAKNAIHIVDAIDAFNAVIDEGKCVNCGMCEKVCQQKNVPQLRSPIIWKQGWTYDDKTRMRSASGGIATELARTFIEKGGKVCSCLFRGGNFVFDIVEDVNRLDCFAGSKYIKSNPIGIYKTIKRELAKETEILFIGLPCQVVALRNYVGDSLGEKLTTVDLICHGTPSPKILDMFLKQYGEDIRTAESIDFRVKGNFQVSERSHTIATRGVCDRYMISFLSALSYTENCYSCKYAQENRPGDITLGDSWGTELSENEWHKGVSLVLCQTEKGKNLLELAKIKLVDVNIEKAKSHNHQLEHPSKAPKSRDRFVQHIKHGMKFNRAVLLALPKDCGKQAVKEILIKCKLLAPGGGVTYQISVSD</sequence>
<dbReference type="InterPro" id="IPR052977">
    <property type="entry name" value="Polyferredoxin-like_ET"/>
</dbReference>
<dbReference type="PROSITE" id="PS51379">
    <property type="entry name" value="4FE4S_FER_2"/>
    <property type="match status" value="2"/>
</dbReference>
<dbReference type="Pfam" id="PF04432">
    <property type="entry name" value="FrhB_FdhB_C"/>
    <property type="match status" value="1"/>
</dbReference>
<gene>
    <name evidence="2" type="ORF">T1815_27321</name>
</gene>
<dbReference type="SUPFAM" id="SSF54862">
    <property type="entry name" value="4Fe-4S ferredoxins"/>
    <property type="match status" value="1"/>
</dbReference>
<dbReference type="EMBL" id="CVRQ01000039">
    <property type="protein sequence ID" value="CRL41580.1"/>
    <property type="molecule type" value="Genomic_DNA"/>
</dbReference>
<dbReference type="Gene3D" id="3.30.70.20">
    <property type="match status" value="1"/>
</dbReference>
<proteinExistence type="predicted"/>
<dbReference type="PANTHER" id="PTHR43193">
    <property type="match status" value="1"/>
</dbReference>
<feature type="domain" description="4Fe-4S ferredoxin-type" evidence="1">
    <location>
        <begin position="34"/>
        <end position="64"/>
    </location>
</feature>
<dbReference type="PANTHER" id="PTHR43193:SF2">
    <property type="entry name" value="POLYFERREDOXIN PROTEIN FWDF"/>
    <property type="match status" value="1"/>
</dbReference>